<dbReference type="InterPro" id="IPR032710">
    <property type="entry name" value="NTF2-like_dom_sf"/>
</dbReference>
<proteinExistence type="predicted"/>
<evidence type="ECO:0000313" key="3">
    <source>
        <dbReference type="Proteomes" id="UP000218505"/>
    </source>
</evidence>
<dbReference type="Proteomes" id="UP000218505">
    <property type="component" value="Chromosome"/>
</dbReference>
<organism evidence="2 3">
    <name type="scientific">Actinosynnema pretiosum</name>
    <dbReference type="NCBI Taxonomy" id="42197"/>
    <lineage>
        <taxon>Bacteria</taxon>
        <taxon>Bacillati</taxon>
        <taxon>Actinomycetota</taxon>
        <taxon>Actinomycetes</taxon>
        <taxon>Pseudonocardiales</taxon>
        <taxon>Pseudonocardiaceae</taxon>
        <taxon>Actinosynnema</taxon>
    </lineage>
</organism>
<evidence type="ECO:0000259" key="1">
    <source>
        <dbReference type="Pfam" id="PF12680"/>
    </source>
</evidence>
<dbReference type="EMBL" id="CP023445">
    <property type="protein sequence ID" value="ATE54728.1"/>
    <property type="molecule type" value="Genomic_DNA"/>
</dbReference>
<dbReference type="KEGG" id="apre:CNX65_16770"/>
<dbReference type="Gene3D" id="3.10.450.50">
    <property type="match status" value="1"/>
</dbReference>
<feature type="domain" description="SnoaL-like" evidence="1">
    <location>
        <begin position="10"/>
        <end position="134"/>
    </location>
</feature>
<dbReference type="Pfam" id="PF12680">
    <property type="entry name" value="SnoaL_2"/>
    <property type="match status" value="1"/>
</dbReference>
<dbReference type="RefSeq" id="WP_096494161.1">
    <property type="nucleotide sequence ID" value="NZ_CP023445.1"/>
</dbReference>
<reference evidence="2" key="1">
    <citation type="submission" date="2017-09" db="EMBL/GenBank/DDBJ databases">
        <title>Complete Genome Sequence of ansamitocin-producing Bacterium Actinosynnema pretiosum X47.</title>
        <authorList>
            <person name="Cao G."/>
            <person name="Zong G."/>
            <person name="Zhong C."/>
            <person name="Fu J."/>
        </authorList>
    </citation>
    <scope>NUCLEOTIDE SEQUENCE [LARGE SCALE GENOMIC DNA]</scope>
    <source>
        <strain evidence="2">X47</strain>
    </source>
</reference>
<dbReference type="SUPFAM" id="SSF54427">
    <property type="entry name" value="NTF2-like"/>
    <property type="match status" value="1"/>
</dbReference>
<dbReference type="AlphaFoldDB" id="A0A290Z6V5"/>
<name>A0A290Z6V5_9PSEU</name>
<evidence type="ECO:0000313" key="2">
    <source>
        <dbReference type="EMBL" id="ATE54728.1"/>
    </source>
</evidence>
<gene>
    <name evidence="2" type="ORF">CNX65_16770</name>
</gene>
<protein>
    <recommendedName>
        <fullName evidence="1">SnoaL-like domain-containing protein</fullName>
    </recommendedName>
</protein>
<sequence length="172" mass="18779">MTTPDPLALAQRFVRAVEAKDLRAVSDVLAPDVRQLFLQSGKAGTPEGVAELISGRGRGFCVAHLKGRAEVLAYTEGIFAKFDPLVWRDHRWSATEGAACFAATGDMVVARTGKPYRNHYVIRFDVADGLITRMSEHGDALRYAGLGVRPNAAEFRALLRALGHAVTPFRSR</sequence>
<accession>A0A290Z6V5</accession>
<keyword evidence="3" id="KW-1185">Reference proteome</keyword>
<dbReference type="InterPro" id="IPR037401">
    <property type="entry name" value="SnoaL-like"/>
</dbReference>